<dbReference type="Gene3D" id="3.40.50.300">
    <property type="entry name" value="P-loop containing nucleotide triphosphate hydrolases"/>
    <property type="match status" value="1"/>
</dbReference>
<dbReference type="InterPro" id="IPR003593">
    <property type="entry name" value="AAA+_ATPase"/>
</dbReference>
<dbReference type="RefSeq" id="WP_098006585.1">
    <property type="nucleotide sequence ID" value="NZ_AP022563.1"/>
</dbReference>
<dbReference type="GO" id="GO:0005524">
    <property type="term" value="F:ATP binding"/>
    <property type="evidence" value="ECO:0007669"/>
    <property type="project" value="UniProtKB-KW"/>
</dbReference>
<keyword evidence="3" id="KW-0547">Nucleotide-binding</keyword>
<protein>
    <submittedName>
        <fullName evidence="5">Multidrug ABC transporter ATP-binding protein</fullName>
    </submittedName>
</protein>
<evidence type="ECO:0000256" key="2">
    <source>
        <dbReference type="ARBA" id="ARBA00022448"/>
    </source>
</evidence>
<organism evidence="5 6">
    <name type="scientific">Mycolicibacterium duvalii</name>
    <dbReference type="NCBI Taxonomy" id="39688"/>
    <lineage>
        <taxon>Bacteria</taxon>
        <taxon>Bacillati</taxon>
        <taxon>Actinomycetota</taxon>
        <taxon>Actinomycetes</taxon>
        <taxon>Mycobacteriales</taxon>
        <taxon>Mycobacteriaceae</taxon>
        <taxon>Mycolicibacterium</taxon>
    </lineage>
</organism>
<dbReference type="EMBL" id="AP022563">
    <property type="protein sequence ID" value="BBX15914.1"/>
    <property type="molecule type" value="Genomic_DNA"/>
</dbReference>
<dbReference type="SMART" id="SM00382">
    <property type="entry name" value="AAA"/>
    <property type="match status" value="1"/>
</dbReference>
<dbReference type="InterPro" id="IPR027417">
    <property type="entry name" value="P-loop_NTPase"/>
</dbReference>
<proteinExistence type="inferred from homology"/>
<evidence type="ECO:0000313" key="5">
    <source>
        <dbReference type="EMBL" id="BBX15914.1"/>
    </source>
</evidence>
<dbReference type="PANTHER" id="PTHR43335:SF4">
    <property type="entry name" value="ABC TRANSPORTER, ATP-BINDING PROTEIN"/>
    <property type="match status" value="1"/>
</dbReference>
<dbReference type="Proteomes" id="UP000467006">
    <property type="component" value="Chromosome"/>
</dbReference>
<gene>
    <name evidence="5" type="ORF">MDUV_07740</name>
</gene>
<sequence length="222" mass="23895">MIEVCSLGKRFGTRPAVDDISVTFPAGTVTALLGLNGAGKTTLLRLIAGLERPDRGTVTLAGPLGVHIDPAGLDPRHTVWRHLTWRAALTGLPTDAVRAALTQARMFDHRHRRIADLSLGARQRLAIAGALLGDPDALIFDEPLNGLDVPGILWFRDLLRCLADDGRCVVLATHLLGEVVHTADRATILRDGRIAFSGSLADLVPGDTDRQRWLEQTLMAAA</sequence>
<reference evidence="5 6" key="1">
    <citation type="journal article" date="2019" name="Emerg. Microbes Infect.">
        <title>Comprehensive subspecies identification of 175 nontuberculous mycobacteria species based on 7547 genomic profiles.</title>
        <authorList>
            <person name="Matsumoto Y."/>
            <person name="Kinjo T."/>
            <person name="Motooka D."/>
            <person name="Nabeya D."/>
            <person name="Jung N."/>
            <person name="Uechi K."/>
            <person name="Horii T."/>
            <person name="Iida T."/>
            <person name="Fujita J."/>
            <person name="Nakamura S."/>
        </authorList>
    </citation>
    <scope>NUCLEOTIDE SEQUENCE [LARGE SCALE GENOMIC DNA]</scope>
    <source>
        <strain evidence="5 6">JCM 6396</strain>
    </source>
</reference>
<dbReference type="PROSITE" id="PS50893">
    <property type="entry name" value="ABC_TRANSPORTER_2"/>
    <property type="match status" value="1"/>
</dbReference>
<dbReference type="KEGG" id="mdu:MDUV_07740"/>
<evidence type="ECO:0000313" key="6">
    <source>
        <dbReference type="Proteomes" id="UP000467006"/>
    </source>
</evidence>
<evidence type="ECO:0000256" key="4">
    <source>
        <dbReference type="ARBA" id="ARBA00022840"/>
    </source>
</evidence>
<keyword evidence="4 5" id="KW-0067">ATP-binding</keyword>
<keyword evidence="6" id="KW-1185">Reference proteome</keyword>
<dbReference type="SUPFAM" id="SSF52540">
    <property type="entry name" value="P-loop containing nucleoside triphosphate hydrolases"/>
    <property type="match status" value="1"/>
</dbReference>
<name>A0A7I7JX90_9MYCO</name>
<evidence type="ECO:0000256" key="1">
    <source>
        <dbReference type="ARBA" id="ARBA00005417"/>
    </source>
</evidence>
<dbReference type="OrthoDB" id="9804819at2"/>
<comment type="similarity">
    <text evidence="1">Belongs to the ABC transporter superfamily.</text>
</comment>
<dbReference type="GO" id="GO:0016887">
    <property type="term" value="F:ATP hydrolysis activity"/>
    <property type="evidence" value="ECO:0007669"/>
    <property type="project" value="InterPro"/>
</dbReference>
<dbReference type="Pfam" id="PF00005">
    <property type="entry name" value="ABC_tran"/>
    <property type="match status" value="1"/>
</dbReference>
<dbReference type="AlphaFoldDB" id="A0A7I7JX90"/>
<dbReference type="InterPro" id="IPR003439">
    <property type="entry name" value="ABC_transporter-like_ATP-bd"/>
</dbReference>
<keyword evidence="2" id="KW-0813">Transport</keyword>
<evidence type="ECO:0000256" key="3">
    <source>
        <dbReference type="ARBA" id="ARBA00022741"/>
    </source>
</evidence>
<dbReference type="PANTHER" id="PTHR43335">
    <property type="entry name" value="ABC TRANSPORTER, ATP-BINDING PROTEIN"/>
    <property type="match status" value="1"/>
</dbReference>
<accession>A0A7I7JX90</accession>